<evidence type="ECO:0000256" key="1">
    <source>
        <dbReference type="SAM" id="MobiDB-lite"/>
    </source>
</evidence>
<keyword evidence="2" id="KW-0812">Transmembrane</keyword>
<keyword evidence="2" id="KW-0472">Membrane</keyword>
<dbReference type="Proteomes" id="UP000236319">
    <property type="component" value="Unassembled WGS sequence"/>
</dbReference>
<protein>
    <submittedName>
        <fullName evidence="3">Collagen alpha-6(IV) chain, putative</fullName>
    </submittedName>
</protein>
<name>A0A2H6KDP5_9APIC</name>
<evidence type="ECO:0000256" key="2">
    <source>
        <dbReference type="SAM" id="Phobius"/>
    </source>
</evidence>
<comment type="caution">
    <text evidence="3">The sequence shown here is derived from an EMBL/GenBank/DDBJ whole genome shotgun (WGS) entry which is preliminary data.</text>
</comment>
<dbReference type="EMBL" id="BDSA01000002">
    <property type="protein sequence ID" value="GBE61111.1"/>
    <property type="molecule type" value="Genomic_DNA"/>
</dbReference>
<dbReference type="AlphaFoldDB" id="A0A2H6KDP5"/>
<evidence type="ECO:0000313" key="3">
    <source>
        <dbReference type="EMBL" id="GBE61111.1"/>
    </source>
</evidence>
<feature type="transmembrane region" description="Helical" evidence="2">
    <location>
        <begin position="205"/>
        <end position="228"/>
    </location>
</feature>
<accession>A0A2H6KDP5</accession>
<dbReference type="RefSeq" id="XP_028867354.1">
    <property type="nucleotide sequence ID" value="XM_029011521.1"/>
</dbReference>
<dbReference type="GeneID" id="39874881"/>
<keyword evidence="4" id="KW-1185">Reference proteome</keyword>
<keyword evidence="2" id="KW-1133">Transmembrane helix</keyword>
<keyword evidence="3" id="KW-0176">Collagen</keyword>
<proteinExistence type="predicted"/>
<sequence>MAFQRDEHEIKAAARGDEERDLSKPVYAGGYKDGEVDRRKWMEKLTRMDEWVRETHAWLNGLLGDIRLYTTSHSNRQGNMPSCNGHNRAKVNQDVYNDYDLSQKRLEESIMQGHALLDALIDDFQLDKTSYLNNRPGNSPFGDGLNGITAGRGHAANKGDREFVSLSYFTGSIGLTGFIGLAGLVGLTGLTVHAVHTGHTGHTGLISLIGLIGLVGLLGHIGLTAYIVDHSSRTKADRKSDSGRH</sequence>
<organism evidence="3 4">
    <name type="scientific">Babesia ovata</name>
    <dbReference type="NCBI Taxonomy" id="189622"/>
    <lineage>
        <taxon>Eukaryota</taxon>
        <taxon>Sar</taxon>
        <taxon>Alveolata</taxon>
        <taxon>Apicomplexa</taxon>
        <taxon>Aconoidasida</taxon>
        <taxon>Piroplasmida</taxon>
        <taxon>Babesiidae</taxon>
        <taxon>Babesia</taxon>
    </lineage>
</organism>
<feature type="region of interest" description="Disordered" evidence="1">
    <location>
        <begin position="1"/>
        <end position="29"/>
    </location>
</feature>
<feature type="transmembrane region" description="Helical" evidence="2">
    <location>
        <begin position="166"/>
        <end position="185"/>
    </location>
</feature>
<reference evidence="3 4" key="1">
    <citation type="journal article" date="2017" name="BMC Genomics">
        <title>Whole-genome assembly of Babesia ovata and comparative genomics between closely related pathogens.</title>
        <authorList>
            <person name="Yamagishi J."/>
            <person name="Asada M."/>
            <person name="Hakimi H."/>
            <person name="Tanaka T.Q."/>
            <person name="Sugimoto C."/>
            <person name="Kawazu S."/>
        </authorList>
    </citation>
    <scope>NUCLEOTIDE SEQUENCE [LARGE SCALE GENOMIC DNA]</scope>
    <source>
        <strain evidence="3 4">Miyake</strain>
    </source>
</reference>
<gene>
    <name evidence="3" type="ORF">BOVATA_026040</name>
</gene>
<feature type="compositionally biased region" description="Basic and acidic residues" evidence="1">
    <location>
        <begin position="1"/>
        <end position="23"/>
    </location>
</feature>
<evidence type="ECO:0000313" key="4">
    <source>
        <dbReference type="Proteomes" id="UP000236319"/>
    </source>
</evidence>
<dbReference type="VEuPathDB" id="PiroplasmaDB:BOVATA_026040"/>